<organism evidence="4 5">
    <name type="scientific">Candidatus Rikenella faecigallinarum</name>
    <dbReference type="NCBI Taxonomy" id="2838745"/>
    <lineage>
        <taxon>Bacteria</taxon>
        <taxon>Pseudomonadati</taxon>
        <taxon>Bacteroidota</taxon>
        <taxon>Bacteroidia</taxon>
        <taxon>Bacteroidales</taxon>
        <taxon>Rikenellaceae</taxon>
        <taxon>Rikenella</taxon>
    </lineage>
</organism>
<evidence type="ECO:0000313" key="4">
    <source>
        <dbReference type="EMBL" id="HIW10072.1"/>
    </source>
</evidence>
<feature type="region of interest" description="Disordered" evidence="3">
    <location>
        <begin position="99"/>
        <end position="120"/>
    </location>
</feature>
<dbReference type="EMBL" id="DXHL01000006">
    <property type="protein sequence ID" value="HIW10072.1"/>
    <property type="molecule type" value="Genomic_DNA"/>
</dbReference>
<gene>
    <name evidence="4" type="ORF">H9888_01090</name>
</gene>
<dbReference type="AlphaFoldDB" id="A0A9D1QBC3"/>
<evidence type="ECO:0000256" key="3">
    <source>
        <dbReference type="SAM" id="MobiDB-lite"/>
    </source>
</evidence>
<dbReference type="GO" id="GO:0032422">
    <property type="term" value="F:purine-rich negative regulatory element binding"/>
    <property type="evidence" value="ECO:0007669"/>
    <property type="project" value="InterPro"/>
</dbReference>
<dbReference type="Pfam" id="PF11680">
    <property type="entry name" value="DUF3276"/>
    <property type="match status" value="1"/>
</dbReference>
<protein>
    <submittedName>
        <fullName evidence="4">PUR family DNA/RNA-binding protein</fullName>
    </submittedName>
</protein>
<keyword evidence="2" id="KW-0238">DNA-binding</keyword>
<evidence type="ECO:0000313" key="5">
    <source>
        <dbReference type="Proteomes" id="UP000823926"/>
    </source>
</evidence>
<dbReference type="Gene3D" id="3.10.450.700">
    <property type="match status" value="1"/>
</dbReference>
<evidence type="ECO:0000256" key="1">
    <source>
        <dbReference type="ARBA" id="ARBA00009251"/>
    </source>
</evidence>
<sequence>MSNFDYNDRSEMDSMGDELYSVPVKAGKRIYYFDVKATRGGDYYVTITESRKKQMRDGSFTIDKHKIHLYKEDFQKFAEGFREVVDYVKRERPELFNPDGSAISAIPSGTDHSYGNGSSTGATLSEDDFFKGL</sequence>
<evidence type="ECO:0000256" key="2">
    <source>
        <dbReference type="ARBA" id="ARBA00023125"/>
    </source>
</evidence>
<reference evidence="4" key="2">
    <citation type="submission" date="2021-04" db="EMBL/GenBank/DDBJ databases">
        <authorList>
            <person name="Gilroy R."/>
        </authorList>
    </citation>
    <scope>NUCLEOTIDE SEQUENCE</scope>
    <source>
        <strain evidence="4">ChiBcec15-1070</strain>
    </source>
</reference>
<feature type="compositionally biased region" description="Polar residues" evidence="3">
    <location>
        <begin position="110"/>
        <end position="120"/>
    </location>
</feature>
<comment type="similarity">
    <text evidence="1">Belongs to the PUR DNA-binding protein family.</text>
</comment>
<comment type="caution">
    <text evidence="4">The sequence shown here is derived from an EMBL/GenBank/DDBJ whole genome shotgun (WGS) entry which is preliminary data.</text>
</comment>
<proteinExistence type="inferred from homology"/>
<name>A0A9D1QBC3_9BACT</name>
<accession>A0A9D1QBC3</accession>
<reference evidence="4" key="1">
    <citation type="journal article" date="2021" name="PeerJ">
        <title>Extensive microbial diversity within the chicken gut microbiome revealed by metagenomics and culture.</title>
        <authorList>
            <person name="Gilroy R."/>
            <person name="Ravi A."/>
            <person name="Getino M."/>
            <person name="Pursley I."/>
            <person name="Horton D.L."/>
            <person name="Alikhan N.F."/>
            <person name="Baker D."/>
            <person name="Gharbi K."/>
            <person name="Hall N."/>
            <person name="Watson M."/>
            <person name="Adriaenssens E.M."/>
            <person name="Foster-Nyarko E."/>
            <person name="Jarju S."/>
            <person name="Secka A."/>
            <person name="Antonio M."/>
            <person name="Oren A."/>
            <person name="Chaudhuri R.R."/>
            <person name="La Ragione R."/>
            <person name="Hildebrand F."/>
            <person name="Pallen M.J."/>
        </authorList>
    </citation>
    <scope>NUCLEOTIDE SEQUENCE</scope>
    <source>
        <strain evidence="4">ChiBcec15-1070</strain>
    </source>
</reference>
<dbReference type="GO" id="GO:0000977">
    <property type="term" value="F:RNA polymerase II transcription regulatory region sequence-specific DNA binding"/>
    <property type="evidence" value="ECO:0007669"/>
    <property type="project" value="InterPro"/>
</dbReference>
<dbReference type="InterPro" id="IPR006628">
    <property type="entry name" value="PUR-bd_fam"/>
</dbReference>
<dbReference type="Proteomes" id="UP000823926">
    <property type="component" value="Unassembled WGS sequence"/>
</dbReference>